<feature type="coiled-coil region" evidence="1">
    <location>
        <begin position="157"/>
        <end position="191"/>
    </location>
</feature>
<evidence type="ECO:0000256" key="2">
    <source>
        <dbReference type="SAM" id="MobiDB-lite"/>
    </source>
</evidence>
<keyword evidence="1" id="KW-0175">Coiled coil</keyword>
<evidence type="ECO:0000313" key="3">
    <source>
        <dbReference type="EMBL" id="CAG8396794.1"/>
    </source>
</evidence>
<dbReference type="PANTHER" id="PTHR42103:SF2">
    <property type="entry name" value="AB HYDROLASE-1 DOMAIN-CONTAINING PROTEIN"/>
    <property type="match status" value="1"/>
</dbReference>
<gene>
    <name evidence="3" type="ORF">PSALAMII_LOCUS7383</name>
</gene>
<feature type="compositionally biased region" description="Polar residues" evidence="2">
    <location>
        <begin position="581"/>
        <end position="590"/>
    </location>
</feature>
<name>A0A9W4JIW7_9EURO</name>
<feature type="compositionally biased region" description="Polar residues" evidence="2">
    <location>
        <begin position="61"/>
        <end position="86"/>
    </location>
</feature>
<feature type="region of interest" description="Disordered" evidence="2">
    <location>
        <begin position="389"/>
        <end position="456"/>
    </location>
</feature>
<reference evidence="3" key="1">
    <citation type="submission" date="2021-07" db="EMBL/GenBank/DDBJ databases">
        <authorList>
            <person name="Branca A.L. A."/>
        </authorList>
    </citation>
    <scope>NUCLEOTIDE SEQUENCE</scope>
</reference>
<organism evidence="3 4">
    <name type="scientific">Penicillium salamii</name>
    <dbReference type="NCBI Taxonomy" id="1612424"/>
    <lineage>
        <taxon>Eukaryota</taxon>
        <taxon>Fungi</taxon>
        <taxon>Dikarya</taxon>
        <taxon>Ascomycota</taxon>
        <taxon>Pezizomycotina</taxon>
        <taxon>Eurotiomycetes</taxon>
        <taxon>Eurotiomycetidae</taxon>
        <taxon>Eurotiales</taxon>
        <taxon>Aspergillaceae</taxon>
        <taxon>Penicillium</taxon>
    </lineage>
</organism>
<comment type="caution">
    <text evidence="3">The sequence shown here is derived from an EMBL/GenBank/DDBJ whole genome shotgun (WGS) entry which is preliminary data.</text>
</comment>
<keyword evidence="4" id="KW-1185">Reference proteome</keyword>
<feature type="region of interest" description="Disordered" evidence="2">
    <location>
        <begin position="59"/>
        <end position="96"/>
    </location>
</feature>
<dbReference type="Gene3D" id="3.40.50.1820">
    <property type="entry name" value="alpha/beta hydrolase"/>
    <property type="match status" value="1"/>
</dbReference>
<evidence type="ECO:0000256" key="1">
    <source>
        <dbReference type="SAM" id="Coils"/>
    </source>
</evidence>
<dbReference type="EMBL" id="CAJVPG010000333">
    <property type="protein sequence ID" value="CAG8396794.1"/>
    <property type="molecule type" value="Genomic_DNA"/>
</dbReference>
<feature type="compositionally biased region" description="Basic and acidic residues" evidence="2">
    <location>
        <begin position="427"/>
        <end position="440"/>
    </location>
</feature>
<accession>A0A9W4JIW7</accession>
<dbReference type="InterPro" id="IPR029058">
    <property type="entry name" value="AB_hydrolase_fold"/>
</dbReference>
<feature type="region of interest" description="Disordered" evidence="2">
    <location>
        <begin position="1"/>
        <end position="20"/>
    </location>
</feature>
<dbReference type="GO" id="GO:0017000">
    <property type="term" value="P:antibiotic biosynthetic process"/>
    <property type="evidence" value="ECO:0007669"/>
    <property type="project" value="UniProtKB-ARBA"/>
</dbReference>
<dbReference type="PANTHER" id="PTHR42103">
    <property type="entry name" value="ALPHA/BETA-HYDROLASES SUPERFAMILY PROTEIN"/>
    <property type="match status" value="1"/>
</dbReference>
<feature type="compositionally biased region" description="Basic and acidic residues" evidence="2">
    <location>
        <begin position="398"/>
        <end position="413"/>
    </location>
</feature>
<dbReference type="GO" id="GO:0072330">
    <property type="term" value="P:monocarboxylic acid biosynthetic process"/>
    <property type="evidence" value="ECO:0007669"/>
    <property type="project" value="UniProtKB-ARBA"/>
</dbReference>
<dbReference type="SUPFAM" id="SSF53474">
    <property type="entry name" value="alpha/beta-Hydrolases"/>
    <property type="match status" value="1"/>
</dbReference>
<dbReference type="OrthoDB" id="5342758at2759"/>
<protein>
    <submittedName>
        <fullName evidence="3">Uncharacterized protein</fullName>
    </submittedName>
</protein>
<feature type="region of interest" description="Disordered" evidence="2">
    <location>
        <begin position="581"/>
        <end position="600"/>
    </location>
</feature>
<sequence>MSTLLRSLRDQTLSPMPAGTSTYHQDSLLHVERQAKYIQRNLQVLIDAQSDGLLSGLAGSRTDQVSSDTSTPSPMLNDAQLHSSATVPARQPAPKKISLRSAREGIFQSIYDLLKLREEERDIITSQSDERSTGLQDIQNFVSKRTGLEEAMTTIHGNDESRRSKQLEEEAQHLQTEIHEMETRLYEMKAKHRHLVSEISHINNSVDAKLSSYTESLSLLDSDIRKYLRDPPIQSLSRQPGESTFHSLNPKRRTLDMAQELWKSEQVSLRSRRQEVDAEIHALEEGGGIWKQAVFDITSFEKRLRANMRHFVEMATTEAASGSEDYKDGLVKSILDDLDKTTHRVESHLELAETKDWKLLVCCIAAELEALREARGLLLPAFGLSAQEQDAPLTSPGHAEDQDPKHGDDHADPLENDDPEPPADLLQDSHHQHSDAASRSEDDEPDPSCSRMSSAMELPTPTFSFTIPSVHDGRKLQCRIFLPAGYQNIQSHPPSQIRGAIVAHPYAPLGGSYDDPVVDFVSHELLVAGFIVGTFNFRGAGDSEGRTSWTSKPEIGDFVSFYGFMLNYLHRLKHALAPNQSAAEPCTSTPGGLEDPSPNITPSNPDVHLILGGYSYGSMIASHVPSLEVVVDLFQTSDPSIPEIGETAYRVAISSLDHPISPTDPDLSALTTISYLLVSPLLPPITNFLMIYTSVCLKLPSRTLPCPDPADQLSRHRTLALAGNQDSFVSAAKLERWSDELSHMPGSQFQFRMIDGADHFWRRNERARLFLRAWLESFWPNQDP</sequence>
<dbReference type="AlphaFoldDB" id="A0A9W4JIW7"/>
<proteinExistence type="predicted"/>
<dbReference type="Proteomes" id="UP001152649">
    <property type="component" value="Unassembled WGS sequence"/>
</dbReference>
<evidence type="ECO:0000313" key="4">
    <source>
        <dbReference type="Proteomes" id="UP001152649"/>
    </source>
</evidence>